<dbReference type="SUPFAM" id="SSF56935">
    <property type="entry name" value="Porins"/>
    <property type="match status" value="1"/>
</dbReference>
<organism evidence="16 17">
    <name type="scientific">Massilia psychrophila</name>
    <dbReference type="NCBI Taxonomy" id="1603353"/>
    <lineage>
        <taxon>Bacteria</taxon>
        <taxon>Pseudomonadati</taxon>
        <taxon>Pseudomonadota</taxon>
        <taxon>Betaproteobacteria</taxon>
        <taxon>Burkholderiales</taxon>
        <taxon>Oxalobacteraceae</taxon>
        <taxon>Telluria group</taxon>
        <taxon>Massilia</taxon>
    </lineage>
</organism>
<comment type="caution">
    <text evidence="16">The sequence shown here is derived from an EMBL/GenBank/DDBJ whole genome shotgun (WGS) entry which is preliminary data.</text>
</comment>
<reference evidence="16 17" key="1">
    <citation type="submission" date="2017-10" db="EMBL/GenBank/DDBJ databases">
        <title>Massilia psychrophilum sp. nov., a novel purple-pigmented bacterium isolated from Tianshan glacier, Xinjiang Municipality, China.</title>
        <authorList>
            <person name="Wang H."/>
        </authorList>
    </citation>
    <scope>NUCLEOTIDE SEQUENCE [LARGE SCALE GENOMIC DNA]</scope>
    <source>
        <strain evidence="16 17">JCM 30813</strain>
    </source>
</reference>
<keyword evidence="7 10" id="KW-0472">Membrane</keyword>
<feature type="domain" description="TonB-dependent receptor-like beta-barrel" evidence="14">
    <location>
        <begin position="280"/>
        <end position="697"/>
    </location>
</feature>
<evidence type="ECO:0000256" key="6">
    <source>
        <dbReference type="ARBA" id="ARBA00023077"/>
    </source>
</evidence>
<feature type="domain" description="TonB-dependent receptor plug" evidence="15">
    <location>
        <begin position="64"/>
        <end position="161"/>
    </location>
</feature>
<sequence length="736" mass="80197">MHMNVLAAAVAATLSMTLAAAPAHAQQSAITKSDGAAKDGKDAKDNKMQQVEVHGAIDAYDPRRDDTASKIVVNRDEIVKYGDSNVLDVLKRVPGVTVSGNGGRGSEVRMRGLGAGYTQILLNGEKVPPSFTLDSLAPDLIERIEVLRAASAEFSTQSIAGSINIVLKKTVKAGQREVKVGYSHSHDTKGPNVNLQLGDKAGRLAWSVAANVMREHFSRKVYNVEEHVDPAGIQNGLRLGNLPQDGHVTRLSLSPRLIWNLENGDTLIFQTFVNDNHFQNHVHTLVYTGLGPPPAYPNLDQTMSNDSWLLRQEVNWTRKYASGAKLDAKLSATAGAASNAMYRAGAGSPGVGALHELVQSDNNVRGVNTVGKITNASWEGHALAFGWDGGYLVSHDARRVRDSYQPDVSPPGGDEFYTANVARMAVYSQDEWNVTPQWSVYLGARWEGIQTRVEGNTFAAAQNRSTVFSPLFQTLYKLPNTKGDQLRFALTRTYRAPVVQSLIPHRFNSANNNQTDPDAIGNPNLKPELALGVDAGWEHYWSEGALVSVSASARNIDNSTRNQTVFDGSRWVSLPMNTGRARARGLELETKFPLKAVIDTTTALDLRASLSRNWSSVDSIPGPNNRLQNQTPLSATLSADYKLAAFTTGGSFVFKNGGEVRVSADQVTYESVRRDLDLYVLWKLIPKTQLRVAASNLLGQDYIYESSYTVAGSGTQRSRTVYPGSPTVRATLEMKF</sequence>
<keyword evidence="3 10" id="KW-0813">Transport</keyword>
<evidence type="ECO:0000256" key="5">
    <source>
        <dbReference type="ARBA" id="ARBA00022692"/>
    </source>
</evidence>
<evidence type="ECO:0000256" key="12">
    <source>
        <dbReference type="SAM" id="MobiDB-lite"/>
    </source>
</evidence>
<evidence type="ECO:0000259" key="14">
    <source>
        <dbReference type="Pfam" id="PF00593"/>
    </source>
</evidence>
<evidence type="ECO:0000256" key="4">
    <source>
        <dbReference type="ARBA" id="ARBA00022452"/>
    </source>
</evidence>
<comment type="similarity">
    <text evidence="2 10 11">Belongs to the TonB-dependent receptor family.</text>
</comment>
<dbReference type="EMBL" id="PDOB01000010">
    <property type="protein sequence ID" value="PIL40257.1"/>
    <property type="molecule type" value="Genomic_DNA"/>
</dbReference>
<dbReference type="PANTHER" id="PTHR40980:SF4">
    <property type="entry name" value="TONB-DEPENDENT RECEPTOR-LIKE BETA-BARREL DOMAIN-CONTAINING PROTEIN"/>
    <property type="match status" value="1"/>
</dbReference>
<keyword evidence="9 10" id="KW-0998">Cell outer membrane</keyword>
<dbReference type="GO" id="GO:0009279">
    <property type="term" value="C:cell outer membrane"/>
    <property type="evidence" value="ECO:0007669"/>
    <property type="project" value="UniProtKB-SubCell"/>
</dbReference>
<dbReference type="Proteomes" id="UP000228593">
    <property type="component" value="Unassembled WGS sequence"/>
</dbReference>
<dbReference type="OrthoDB" id="8671598at2"/>
<dbReference type="PROSITE" id="PS52016">
    <property type="entry name" value="TONB_DEPENDENT_REC_3"/>
    <property type="match status" value="1"/>
</dbReference>
<name>A0A2G8T2H1_9BURK</name>
<keyword evidence="6 11" id="KW-0798">TonB box</keyword>
<proteinExistence type="inferred from homology"/>
<evidence type="ECO:0000256" key="9">
    <source>
        <dbReference type="ARBA" id="ARBA00023237"/>
    </source>
</evidence>
<evidence type="ECO:0000313" key="16">
    <source>
        <dbReference type="EMBL" id="PIL40257.1"/>
    </source>
</evidence>
<evidence type="ECO:0000256" key="3">
    <source>
        <dbReference type="ARBA" id="ARBA00022448"/>
    </source>
</evidence>
<dbReference type="Pfam" id="PF07715">
    <property type="entry name" value="Plug"/>
    <property type="match status" value="1"/>
</dbReference>
<evidence type="ECO:0000256" key="11">
    <source>
        <dbReference type="RuleBase" id="RU003357"/>
    </source>
</evidence>
<keyword evidence="17" id="KW-1185">Reference proteome</keyword>
<gene>
    <name evidence="16" type="ORF">CR103_08730</name>
</gene>
<evidence type="ECO:0000256" key="7">
    <source>
        <dbReference type="ARBA" id="ARBA00023136"/>
    </source>
</evidence>
<evidence type="ECO:0000256" key="1">
    <source>
        <dbReference type="ARBA" id="ARBA00004571"/>
    </source>
</evidence>
<dbReference type="InterPro" id="IPR039426">
    <property type="entry name" value="TonB-dep_rcpt-like"/>
</dbReference>
<comment type="subcellular location">
    <subcellularLocation>
        <location evidence="1 10">Cell outer membrane</location>
        <topology evidence="1 10">Multi-pass membrane protein</topology>
    </subcellularLocation>
</comment>
<accession>A0A2G8T2H1</accession>
<dbReference type="InterPro" id="IPR000531">
    <property type="entry name" value="Beta-barrel_TonB"/>
</dbReference>
<dbReference type="InterPro" id="IPR036942">
    <property type="entry name" value="Beta-barrel_TonB_sf"/>
</dbReference>
<feature type="compositionally biased region" description="Basic and acidic residues" evidence="12">
    <location>
        <begin position="35"/>
        <end position="46"/>
    </location>
</feature>
<feature type="signal peptide" evidence="13">
    <location>
        <begin position="1"/>
        <end position="25"/>
    </location>
</feature>
<dbReference type="InterPro" id="IPR012910">
    <property type="entry name" value="Plug_dom"/>
</dbReference>
<dbReference type="AlphaFoldDB" id="A0A2G8T2H1"/>
<dbReference type="PANTHER" id="PTHR40980">
    <property type="entry name" value="PLUG DOMAIN-CONTAINING PROTEIN"/>
    <property type="match status" value="1"/>
</dbReference>
<protein>
    <submittedName>
        <fullName evidence="16">Outer membrane receptor protein</fullName>
    </submittedName>
</protein>
<dbReference type="Pfam" id="PF00593">
    <property type="entry name" value="TonB_dep_Rec_b-barrel"/>
    <property type="match status" value="1"/>
</dbReference>
<keyword evidence="4 10" id="KW-1134">Transmembrane beta strand</keyword>
<dbReference type="InterPro" id="IPR037066">
    <property type="entry name" value="Plug_dom_sf"/>
</dbReference>
<evidence type="ECO:0000256" key="8">
    <source>
        <dbReference type="ARBA" id="ARBA00023170"/>
    </source>
</evidence>
<dbReference type="CDD" id="cd01347">
    <property type="entry name" value="ligand_gated_channel"/>
    <property type="match status" value="1"/>
</dbReference>
<evidence type="ECO:0000256" key="2">
    <source>
        <dbReference type="ARBA" id="ARBA00009810"/>
    </source>
</evidence>
<evidence type="ECO:0000256" key="10">
    <source>
        <dbReference type="PROSITE-ProRule" id="PRU01360"/>
    </source>
</evidence>
<keyword evidence="13" id="KW-0732">Signal</keyword>
<evidence type="ECO:0000313" key="17">
    <source>
        <dbReference type="Proteomes" id="UP000228593"/>
    </source>
</evidence>
<feature type="region of interest" description="Disordered" evidence="12">
    <location>
        <begin position="25"/>
        <end position="46"/>
    </location>
</feature>
<evidence type="ECO:0000256" key="13">
    <source>
        <dbReference type="SAM" id="SignalP"/>
    </source>
</evidence>
<feature type="chain" id="PRO_5013607425" evidence="13">
    <location>
        <begin position="26"/>
        <end position="736"/>
    </location>
</feature>
<evidence type="ECO:0000259" key="15">
    <source>
        <dbReference type="Pfam" id="PF07715"/>
    </source>
</evidence>
<keyword evidence="5 10" id="KW-0812">Transmembrane</keyword>
<dbReference type="Gene3D" id="2.40.170.20">
    <property type="entry name" value="TonB-dependent receptor, beta-barrel domain"/>
    <property type="match status" value="1"/>
</dbReference>
<keyword evidence="8 16" id="KW-0675">Receptor</keyword>
<dbReference type="Gene3D" id="2.170.130.10">
    <property type="entry name" value="TonB-dependent receptor, plug domain"/>
    <property type="match status" value="1"/>
</dbReference>